<dbReference type="Proteomes" id="UP000076490">
    <property type="component" value="Unassembled WGS sequence"/>
</dbReference>
<organism evidence="1 2">
    <name type="scientific">Bhargavaea cecembensis</name>
    <dbReference type="NCBI Taxonomy" id="394098"/>
    <lineage>
        <taxon>Bacteria</taxon>
        <taxon>Bacillati</taxon>
        <taxon>Bacillota</taxon>
        <taxon>Bacilli</taxon>
        <taxon>Bacillales</taxon>
        <taxon>Caryophanaceae</taxon>
        <taxon>Bhargavaea</taxon>
    </lineage>
</organism>
<sequence length="194" mass="22406">MKEKKWNRLDEMEKRLGAIGDRKPADVVHAIVRDLFGFDYDYVPVLRGKKNGLTNREMLSAELEKLPSLTVEHLCPLLLHMFGTNLEGIVSIEQSPISIRSKENWVKRHQGDLVMITGGYEDLDVLVTPTEEFMTVNGNEYLPDELLERLIKIGYENRNGHAFFADPEGQPVPDDFKTRTIRTITKYFDEHPYK</sequence>
<reference evidence="1 2" key="1">
    <citation type="submission" date="2016-01" db="EMBL/GenBank/DDBJ databases">
        <title>Whole genome sequencing of Bhargavaea cecembensis T14.</title>
        <authorList>
            <person name="Hong K.W."/>
        </authorList>
    </citation>
    <scope>NUCLEOTIDE SEQUENCE [LARGE SCALE GENOMIC DNA]</scope>
    <source>
        <strain evidence="1 2">T14</strain>
    </source>
</reference>
<protein>
    <submittedName>
        <fullName evidence="1">Uncharacterized protein</fullName>
    </submittedName>
</protein>
<dbReference type="EMBL" id="LQNT01000009">
    <property type="protein sequence ID" value="KZE38001.1"/>
    <property type="molecule type" value="Genomic_DNA"/>
</dbReference>
<proteinExistence type="predicted"/>
<dbReference type="RefSeq" id="WP_063179073.1">
    <property type="nucleotide sequence ID" value="NZ_LQNT01000009.1"/>
</dbReference>
<dbReference type="AlphaFoldDB" id="A0A163F5I3"/>
<comment type="caution">
    <text evidence="1">The sequence shown here is derived from an EMBL/GenBank/DDBJ whole genome shotgun (WGS) entry which is preliminary data.</text>
</comment>
<evidence type="ECO:0000313" key="1">
    <source>
        <dbReference type="EMBL" id="KZE38001.1"/>
    </source>
</evidence>
<dbReference type="OrthoDB" id="2573403at2"/>
<evidence type="ECO:0000313" key="2">
    <source>
        <dbReference type="Proteomes" id="UP000076490"/>
    </source>
</evidence>
<accession>A0A163F5I3</accession>
<gene>
    <name evidence="1" type="ORF">AV656_03455</name>
</gene>
<name>A0A163F5I3_9BACL</name>